<dbReference type="InterPro" id="IPR004240">
    <property type="entry name" value="EMP70"/>
</dbReference>
<feature type="transmembrane region" description="Helical" evidence="9">
    <location>
        <begin position="387"/>
        <end position="415"/>
    </location>
</feature>
<dbReference type="Pfam" id="PF02990">
    <property type="entry name" value="EMP70"/>
    <property type="match status" value="1"/>
</dbReference>
<keyword evidence="5 9" id="KW-0732">Signal</keyword>
<accession>A0A261XX79</accession>
<sequence>MRALLYAALLVLIQTTFGFYISSTVKSYRRGEQVPLYVDKVFSERTLLPYAYKDLKFTCPVSPRDFALNLGEALSGDRIAESTIAVEVNAEPTCKVLCQVTVPPEVAAKAALLIKQQYQIEWLLDDLPGATPVVAADDKRKTLSAGFRLGQYDDQTGKAYLNTHFVLQISYIKAPVQSNGPEDENESILIYSFEVYPKSYRGDCLINDHSLDPGKQEIGAQSIDITYTYSVRWKEVAGVSWSDRWALYFMKSDAQIHWFSILNSIIVMMLLSAMVAFIMLRTLRRDINTYNEEEAKDEQGESTGWKLISGDVFRTPKMSWLLASFVGSGMQILAMAGVTLGLSLIGLLSPSYKGGFLSLSVFTFAFAGVFGGYCNARLSKVFQEGSWVRNACLSATIVPGIVYTLVFILNLFLWYDGSTSALPFGTFLALGMLWFGISLPLTLIGAYFGHRQPRIEYRTRTNQIPRQIPEQPWYLNLGVCLLAGGLLPFGVVFIELFFIFKSIWQDQYYYFYGFLTLVGLIYIITCIEITIVIIYFSLCSEVRYAAMVTLFLIFFRTTNGGGNLFGSLFPLALIGFLPNFVYIVRTLTVVIVGGALIGSVGFAATFYFLRRIYAAIKLD</sequence>
<dbReference type="GO" id="GO:0005794">
    <property type="term" value="C:Golgi apparatus"/>
    <property type="evidence" value="ECO:0007669"/>
    <property type="project" value="UniProtKB-SubCell"/>
</dbReference>
<organism evidence="10 11">
    <name type="scientific">Bifiguratus adelaidae</name>
    <dbReference type="NCBI Taxonomy" id="1938954"/>
    <lineage>
        <taxon>Eukaryota</taxon>
        <taxon>Fungi</taxon>
        <taxon>Fungi incertae sedis</taxon>
        <taxon>Mucoromycota</taxon>
        <taxon>Mucoromycotina</taxon>
        <taxon>Endogonomycetes</taxon>
        <taxon>Endogonales</taxon>
        <taxon>Endogonales incertae sedis</taxon>
        <taxon>Bifiguratus</taxon>
    </lineage>
</organism>
<feature type="transmembrane region" description="Helical" evidence="9">
    <location>
        <begin position="320"/>
        <end position="348"/>
    </location>
</feature>
<dbReference type="AlphaFoldDB" id="A0A261XX79"/>
<feature type="transmembrane region" description="Helical" evidence="9">
    <location>
        <begin position="582"/>
        <end position="609"/>
    </location>
</feature>
<feature type="transmembrane region" description="Helical" evidence="9">
    <location>
        <begin position="512"/>
        <end position="538"/>
    </location>
</feature>
<feature type="transmembrane region" description="Helical" evidence="9">
    <location>
        <begin position="354"/>
        <end position="375"/>
    </location>
</feature>
<evidence type="ECO:0000313" key="10">
    <source>
        <dbReference type="EMBL" id="OZJ02976.1"/>
    </source>
</evidence>
<evidence type="ECO:0000256" key="4">
    <source>
        <dbReference type="ARBA" id="ARBA00022692"/>
    </source>
</evidence>
<feature type="transmembrane region" description="Helical" evidence="9">
    <location>
        <begin position="427"/>
        <end position="448"/>
    </location>
</feature>
<evidence type="ECO:0000256" key="6">
    <source>
        <dbReference type="ARBA" id="ARBA00022989"/>
    </source>
</evidence>
<evidence type="ECO:0000256" key="2">
    <source>
        <dbReference type="ARBA" id="ARBA00004555"/>
    </source>
</evidence>
<dbReference type="GO" id="GO:0072657">
    <property type="term" value="P:protein localization to membrane"/>
    <property type="evidence" value="ECO:0007669"/>
    <property type="project" value="TreeGrafter"/>
</dbReference>
<evidence type="ECO:0000256" key="7">
    <source>
        <dbReference type="ARBA" id="ARBA00023034"/>
    </source>
</evidence>
<name>A0A261XX79_9FUNG</name>
<proteinExistence type="inferred from homology"/>
<comment type="caution">
    <text evidence="10">The sequence shown here is derived from an EMBL/GenBank/DDBJ whole genome shotgun (WGS) entry which is preliminary data.</text>
</comment>
<evidence type="ECO:0000256" key="1">
    <source>
        <dbReference type="ARBA" id="ARBA00004141"/>
    </source>
</evidence>
<dbReference type="PANTHER" id="PTHR10766:SF55">
    <property type="entry name" value="TRANSMEMBRANE 9 SUPERFAMILY MEMBER 4"/>
    <property type="match status" value="1"/>
</dbReference>
<dbReference type="EMBL" id="MVBO01000112">
    <property type="protein sequence ID" value="OZJ02976.1"/>
    <property type="molecule type" value="Genomic_DNA"/>
</dbReference>
<keyword evidence="4 9" id="KW-0812">Transmembrane</keyword>
<dbReference type="GO" id="GO:0016020">
    <property type="term" value="C:membrane"/>
    <property type="evidence" value="ECO:0007669"/>
    <property type="project" value="UniProtKB-SubCell"/>
</dbReference>
<comment type="similarity">
    <text evidence="3 9">Belongs to the nonaspanin (TM9SF) (TC 9.A.2) family.</text>
</comment>
<keyword evidence="11" id="KW-1185">Reference proteome</keyword>
<evidence type="ECO:0000256" key="9">
    <source>
        <dbReference type="RuleBase" id="RU363079"/>
    </source>
</evidence>
<feature type="transmembrane region" description="Helical" evidence="9">
    <location>
        <begin position="258"/>
        <end position="280"/>
    </location>
</feature>
<reference evidence="10 11" key="1">
    <citation type="journal article" date="2017" name="Mycologia">
        <title>Bifiguratus adelaidae, gen. et sp. nov., a new member of Mucoromycotina in endophytic and soil-dwelling habitats.</title>
        <authorList>
            <person name="Torres-Cruz T.J."/>
            <person name="Billingsley Tobias T.L."/>
            <person name="Almatruk M."/>
            <person name="Hesse C."/>
            <person name="Kuske C.R."/>
            <person name="Desiro A."/>
            <person name="Benucci G.M."/>
            <person name="Bonito G."/>
            <person name="Stajich J.E."/>
            <person name="Dunlap C."/>
            <person name="Arnold A.E."/>
            <person name="Porras-Alfaro A."/>
        </authorList>
    </citation>
    <scope>NUCLEOTIDE SEQUENCE [LARGE SCALE GENOMIC DNA]</scope>
    <source>
        <strain evidence="10 11">AZ0501</strain>
    </source>
</reference>
<keyword evidence="7" id="KW-0333">Golgi apparatus</keyword>
<comment type="subcellular location">
    <subcellularLocation>
        <location evidence="2">Golgi apparatus</location>
    </subcellularLocation>
    <subcellularLocation>
        <location evidence="1">Membrane</location>
        <topology evidence="1">Multi-pass membrane protein</topology>
    </subcellularLocation>
</comment>
<dbReference type="Proteomes" id="UP000242875">
    <property type="component" value="Unassembled WGS sequence"/>
</dbReference>
<evidence type="ECO:0000256" key="5">
    <source>
        <dbReference type="ARBA" id="ARBA00022729"/>
    </source>
</evidence>
<evidence type="ECO:0000313" key="11">
    <source>
        <dbReference type="Proteomes" id="UP000242875"/>
    </source>
</evidence>
<gene>
    <name evidence="10" type="ORF">BZG36_03142</name>
</gene>
<feature type="transmembrane region" description="Helical" evidence="9">
    <location>
        <begin position="473"/>
        <end position="500"/>
    </location>
</feature>
<dbReference type="PANTHER" id="PTHR10766">
    <property type="entry name" value="TRANSMEMBRANE 9 SUPERFAMILY PROTEIN"/>
    <property type="match status" value="1"/>
</dbReference>
<feature type="chain" id="PRO_5011829796" description="Transmembrane 9 superfamily member" evidence="9">
    <location>
        <begin position="19"/>
        <end position="619"/>
    </location>
</feature>
<protein>
    <recommendedName>
        <fullName evidence="9">Transmembrane 9 superfamily member</fullName>
    </recommendedName>
</protein>
<feature type="transmembrane region" description="Helical" evidence="9">
    <location>
        <begin position="550"/>
        <end position="576"/>
    </location>
</feature>
<evidence type="ECO:0000256" key="3">
    <source>
        <dbReference type="ARBA" id="ARBA00005227"/>
    </source>
</evidence>
<keyword evidence="8 9" id="KW-0472">Membrane</keyword>
<feature type="signal peptide" evidence="9">
    <location>
        <begin position="1"/>
        <end position="18"/>
    </location>
</feature>
<dbReference type="OrthoDB" id="1666796at2759"/>
<evidence type="ECO:0000256" key="8">
    <source>
        <dbReference type="ARBA" id="ARBA00023136"/>
    </source>
</evidence>
<keyword evidence="6 9" id="KW-1133">Transmembrane helix</keyword>